<dbReference type="RefSeq" id="WP_190466369.1">
    <property type="nucleotide sequence ID" value="NZ_JACJPW010000046.1"/>
</dbReference>
<feature type="compositionally biased region" description="Basic and acidic residues" evidence="1">
    <location>
        <begin position="23"/>
        <end position="39"/>
    </location>
</feature>
<reference evidence="2" key="2">
    <citation type="submission" date="2020-08" db="EMBL/GenBank/DDBJ databases">
        <authorList>
            <person name="Chen M."/>
            <person name="Teng W."/>
            <person name="Zhao L."/>
            <person name="Hu C."/>
            <person name="Zhou Y."/>
            <person name="Han B."/>
            <person name="Song L."/>
            <person name="Shu W."/>
        </authorList>
    </citation>
    <scope>NUCLEOTIDE SEQUENCE</scope>
    <source>
        <strain evidence="2">FACHB-1375</strain>
    </source>
</reference>
<keyword evidence="3" id="KW-1185">Reference proteome</keyword>
<comment type="caution">
    <text evidence="2">The sequence shown here is derived from an EMBL/GenBank/DDBJ whole genome shotgun (WGS) entry which is preliminary data.</text>
</comment>
<feature type="region of interest" description="Disordered" evidence="1">
    <location>
        <begin position="23"/>
        <end position="52"/>
    </location>
</feature>
<sequence length="52" mass="6198">MEVWEELLTILEDLEDAEEIRLARENKEKPDENRSKALDELIQMSQEAGFYE</sequence>
<dbReference type="EMBL" id="JACJPW010000046">
    <property type="protein sequence ID" value="MBD2182981.1"/>
    <property type="molecule type" value="Genomic_DNA"/>
</dbReference>
<reference evidence="2" key="1">
    <citation type="journal article" date="2015" name="ISME J.">
        <title>Draft Genome Sequence of Streptomyces incarnatus NRRL8089, which Produces the Nucleoside Antibiotic Sinefungin.</title>
        <authorList>
            <person name="Oshima K."/>
            <person name="Hattori M."/>
            <person name="Shimizu H."/>
            <person name="Fukuda K."/>
            <person name="Nemoto M."/>
            <person name="Inagaki K."/>
            <person name="Tamura T."/>
        </authorList>
    </citation>
    <scope>NUCLEOTIDE SEQUENCE</scope>
    <source>
        <strain evidence="2">FACHB-1375</strain>
    </source>
</reference>
<protein>
    <submittedName>
        <fullName evidence="2">Uncharacterized protein</fullName>
    </submittedName>
</protein>
<organism evidence="2 3">
    <name type="scientific">Aerosakkonema funiforme FACHB-1375</name>
    <dbReference type="NCBI Taxonomy" id="2949571"/>
    <lineage>
        <taxon>Bacteria</taxon>
        <taxon>Bacillati</taxon>
        <taxon>Cyanobacteriota</taxon>
        <taxon>Cyanophyceae</taxon>
        <taxon>Oscillatoriophycideae</taxon>
        <taxon>Aerosakkonematales</taxon>
        <taxon>Aerosakkonemataceae</taxon>
        <taxon>Aerosakkonema</taxon>
    </lineage>
</organism>
<accession>A0A926VFH1</accession>
<gene>
    <name evidence="2" type="ORF">H6G03_18245</name>
</gene>
<evidence type="ECO:0000313" key="3">
    <source>
        <dbReference type="Proteomes" id="UP000641646"/>
    </source>
</evidence>
<evidence type="ECO:0000256" key="1">
    <source>
        <dbReference type="SAM" id="MobiDB-lite"/>
    </source>
</evidence>
<proteinExistence type="predicted"/>
<evidence type="ECO:0000313" key="2">
    <source>
        <dbReference type="EMBL" id="MBD2182981.1"/>
    </source>
</evidence>
<dbReference type="Proteomes" id="UP000641646">
    <property type="component" value="Unassembled WGS sequence"/>
</dbReference>
<name>A0A926VFH1_9CYAN</name>
<dbReference type="AlphaFoldDB" id="A0A926VFH1"/>